<keyword evidence="5 6" id="KW-0472">Membrane</keyword>
<feature type="transmembrane region" description="Helical" evidence="6">
    <location>
        <begin position="323"/>
        <end position="345"/>
    </location>
</feature>
<evidence type="ECO:0000313" key="8">
    <source>
        <dbReference type="Proteomes" id="UP001519305"/>
    </source>
</evidence>
<keyword evidence="3 6" id="KW-0812">Transmembrane</keyword>
<feature type="transmembrane region" description="Helical" evidence="6">
    <location>
        <begin position="240"/>
        <end position="262"/>
    </location>
</feature>
<keyword evidence="4 6" id="KW-1133">Transmembrane helix</keyword>
<gene>
    <name evidence="7" type="ORF">JOF33_002305</name>
</gene>
<sequence>MTTSRHPGDDAQVPADDTLSAGATATMTADHGEDVAASEVPEGLQRLPKWVLTLLAIGTLYMLIVAIGVIGDGFKGLGKDAAEGLFDFATNPFIALFVGVLATAIIQSSSTTTTLVVTAVGAGALPLEVAVPMIMGANIGTSVTNTLASFGHAGHKDEFRRAFAASTVHDFFNLFAVIVLLPLEIFFHPIQKSASWVSDQLFGTVLPDPGQADLVGTLTDPVVDVIGLDGLTGMLPGSDVIAGTVTILLGVAMIFFAVSWLGKILQLIMVGKAKTILEKSVGGHPLTAMGAGLAVTVAVQSSSVTTSVMVPFAGSGALTTRQIYPLTLGANVGTTVTALIAAMAVTGDGAKLALTIALVHTLFNIFGILIIYGLPFLRSLPLIGAETLARVAAERKILAVAWVLTVFIIIPALTILIKVLFT</sequence>
<accession>A0ABS4UAT1</accession>
<feature type="transmembrane region" description="Helical" evidence="6">
    <location>
        <begin position="397"/>
        <end position="421"/>
    </location>
</feature>
<dbReference type="EMBL" id="JAGINY010000001">
    <property type="protein sequence ID" value="MBP2333606.1"/>
    <property type="molecule type" value="Genomic_DNA"/>
</dbReference>
<keyword evidence="2" id="KW-1003">Cell membrane</keyword>
<evidence type="ECO:0000313" key="7">
    <source>
        <dbReference type="EMBL" id="MBP2333606.1"/>
    </source>
</evidence>
<evidence type="ECO:0000256" key="4">
    <source>
        <dbReference type="ARBA" id="ARBA00022989"/>
    </source>
</evidence>
<evidence type="ECO:0000256" key="5">
    <source>
        <dbReference type="ARBA" id="ARBA00023136"/>
    </source>
</evidence>
<dbReference type="RefSeq" id="WP_209654249.1">
    <property type="nucleotide sequence ID" value="NZ_CP047357.1"/>
</dbReference>
<evidence type="ECO:0000256" key="6">
    <source>
        <dbReference type="SAM" id="Phobius"/>
    </source>
</evidence>
<protein>
    <submittedName>
        <fullName evidence="7">Sodium-dependent phosphate cotransporter</fullName>
    </submittedName>
</protein>
<keyword evidence="8" id="KW-1185">Reference proteome</keyword>
<feature type="transmembrane region" description="Helical" evidence="6">
    <location>
        <begin position="352"/>
        <end position="377"/>
    </location>
</feature>
<name>A0ABS4UAT1_9CORY</name>
<dbReference type="InterPro" id="IPR003841">
    <property type="entry name" value="Na/Pi_transpt"/>
</dbReference>
<evidence type="ECO:0000256" key="1">
    <source>
        <dbReference type="ARBA" id="ARBA00004651"/>
    </source>
</evidence>
<dbReference type="NCBIfam" id="NF037997">
    <property type="entry name" value="Na_Pi_symport"/>
    <property type="match status" value="2"/>
</dbReference>
<proteinExistence type="predicted"/>
<comment type="caution">
    <text evidence="7">The sequence shown here is derived from an EMBL/GenBank/DDBJ whole genome shotgun (WGS) entry which is preliminary data.</text>
</comment>
<dbReference type="Proteomes" id="UP001519305">
    <property type="component" value="Unassembled WGS sequence"/>
</dbReference>
<feature type="transmembrane region" description="Helical" evidence="6">
    <location>
        <begin position="92"/>
        <end position="109"/>
    </location>
</feature>
<reference evidence="7 8" key="1">
    <citation type="submission" date="2021-03" db="EMBL/GenBank/DDBJ databases">
        <title>Sequencing the genomes of 1000 actinobacteria strains.</title>
        <authorList>
            <person name="Klenk H.-P."/>
        </authorList>
    </citation>
    <scope>NUCLEOTIDE SEQUENCE [LARGE SCALE GENOMIC DNA]</scope>
    <source>
        <strain evidence="7 8">DSM 44506</strain>
    </source>
</reference>
<dbReference type="PANTHER" id="PTHR10010:SF46">
    <property type="entry name" value="SODIUM-DEPENDENT PHOSPHATE TRANSPORT PROTEIN 2B"/>
    <property type="match status" value="1"/>
</dbReference>
<organism evidence="7 8">
    <name type="scientific">Corynebacterium freneyi</name>
    <dbReference type="NCBI Taxonomy" id="134034"/>
    <lineage>
        <taxon>Bacteria</taxon>
        <taxon>Bacillati</taxon>
        <taxon>Actinomycetota</taxon>
        <taxon>Actinomycetes</taxon>
        <taxon>Mycobacteriales</taxon>
        <taxon>Corynebacteriaceae</taxon>
        <taxon>Corynebacterium</taxon>
    </lineage>
</organism>
<feature type="transmembrane region" description="Helical" evidence="6">
    <location>
        <begin position="129"/>
        <end position="150"/>
    </location>
</feature>
<dbReference type="PANTHER" id="PTHR10010">
    <property type="entry name" value="SOLUTE CARRIER FAMILY 34 SODIUM PHOSPHATE , MEMBER 2-RELATED"/>
    <property type="match status" value="1"/>
</dbReference>
<evidence type="ECO:0000256" key="2">
    <source>
        <dbReference type="ARBA" id="ARBA00022475"/>
    </source>
</evidence>
<evidence type="ECO:0000256" key="3">
    <source>
        <dbReference type="ARBA" id="ARBA00022692"/>
    </source>
</evidence>
<feature type="transmembrane region" description="Helical" evidence="6">
    <location>
        <begin position="50"/>
        <end position="71"/>
    </location>
</feature>
<feature type="transmembrane region" description="Helical" evidence="6">
    <location>
        <begin position="171"/>
        <end position="190"/>
    </location>
</feature>
<dbReference type="Pfam" id="PF02690">
    <property type="entry name" value="Na_Pi_cotrans"/>
    <property type="match status" value="2"/>
</dbReference>
<comment type="subcellular location">
    <subcellularLocation>
        <location evidence="1">Cell membrane</location>
        <topology evidence="1">Multi-pass membrane protein</topology>
    </subcellularLocation>
</comment>